<gene>
    <name evidence="1" type="ORF">HMPREF1143_1385</name>
</gene>
<organism evidence="1 2">
    <name type="scientific">Peptoanaerobacter stomatis</name>
    <dbReference type="NCBI Taxonomy" id="796937"/>
    <lineage>
        <taxon>Bacteria</taxon>
        <taxon>Bacillati</taxon>
        <taxon>Bacillota</taxon>
        <taxon>Clostridia</taxon>
        <taxon>Peptostreptococcales</taxon>
        <taxon>Filifactoraceae</taxon>
        <taxon>Peptoanaerobacter</taxon>
    </lineage>
</organism>
<evidence type="ECO:0000313" key="2">
    <source>
        <dbReference type="Proteomes" id="UP000005244"/>
    </source>
</evidence>
<evidence type="ECO:0000313" key="1">
    <source>
        <dbReference type="EMBL" id="EJU21685.1"/>
    </source>
</evidence>
<dbReference type="Proteomes" id="UP000005244">
    <property type="component" value="Unassembled WGS sequence"/>
</dbReference>
<dbReference type="EMBL" id="ALNK01000026">
    <property type="protein sequence ID" value="EJU21685.1"/>
    <property type="molecule type" value="Genomic_DNA"/>
</dbReference>
<comment type="caution">
    <text evidence="1">The sequence shown here is derived from an EMBL/GenBank/DDBJ whole genome shotgun (WGS) entry which is preliminary data.</text>
</comment>
<protein>
    <submittedName>
        <fullName evidence="1">PF06252 family protein</fullName>
    </submittedName>
</protein>
<name>J6H937_9FIRM</name>
<dbReference type="RefSeq" id="WP_009531243.1">
    <property type="nucleotide sequence ID" value="NZ_ALNK01000026.1"/>
</dbReference>
<dbReference type="AlphaFoldDB" id="J6H937"/>
<dbReference type="Pfam" id="PF06252">
    <property type="entry name" value="GemA"/>
    <property type="match status" value="1"/>
</dbReference>
<keyword evidence="2" id="KW-1185">Reference proteome</keyword>
<reference evidence="1 2" key="1">
    <citation type="submission" date="2012-07" db="EMBL/GenBank/DDBJ databases">
        <authorList>
            <person name="Durkin A.S."/>
            <person name="McCorrison J."/>
            <person name="Torralba M."/>
            <person name="Gillis M."/>
            <person name="Methe B."/>
            <person name="Sutton G."/>
            <person name="Nelson K.E."/>
        </authorList>
    </citation>
    <scope>NUCLEOTIDE SEQUENCE [LARGE SCALE GENOMIC DNA]</scope>
    <source>
        <strain evidence="1 2">OBRC8</strain>
    </source>
</reference>
<dbReference type="InterPro" id="IPR009363">
    <property type="entry name" value="Phage_Mu_Gp16"/>
</dbReference>
<accession>J6H937</accession>
<sequence length="162" mass="18718">MIKISKSQIQKLYAIASKLNLVENGNKNDDFHSIVYSVTSKNSVSQLTGAEFYKVRDRLIEIQNKDNKANGKDGKYKKKDKKEEVNGLEGMTQGQCKKVWYMMYELEKISPSPAKIGERLKGIIKKQLKIDVDVKKPFIWLNYKQGNQLIEILKKYVENVKT</sequence>
<proteinExistence type="predicted"/>